<keyword evidence="10 13" id="KW-0234">DNA repair</keyword>
<evidence type="ECO:0000256" key="12">
    <source>
        <dbReference type="ARBA" id="ARBA00029523"/>
    </source>
</evidence>
<accession>A0A9D1HMT4</accession>
<dbReference type="NCBIfam" id="NF002581">
    <property type="entry name" value="PRK02234.1-2"/>
    <property type="match status" value="1"/>
</dbReference>
<keyword evidence="2 13" id="KW-0963">Cytoplasm</keyword>
<comment type="similarity">
    <text evidence="11 13">Belongs to the RecU family.</text>
</comment>
<keyword evidence="6 13" id="KW-0227">DNA damage</keyword>
<dbReference type="GO" id="GO:0007059">
    <property type="term" value="P:chromosome segregation"/>
    <property type="evidence" value="ECO:0007669"/>
    <property type="project" value="UniProtKB-UniRule"/>
</dbReference>
<feature type="binding site" evidence="13">
    <location>
        <position position="115"/>
    </location>
    <ligand>
        <name>Mg(2+)</name>
        <dbReference type="ChEBI" id="CHEBI:18420"/>
    </ligand>
</feature>
<reference evidence="14" key="1">
    <citation type="submission" date="2020-10" db="EMBL/GenBank/DDBJ databases">
        <authorList>
            <person name="Gilroy R."/>
        </authorList>
    </citation>
    <scope>NUCLEOTIDE SEQUENCE</scope>
    <source>
        <strain evidence="14">CHK195-11698</strain>
    </source>
</reference>
<feature type="binding site" evidence="13">
    <location>
        <position position="97"/>
    </location>
    <ligand>
        <name>Mg(2+)</name>
        <dbReference type="ChEBI" id="CHEBI:18420"/>
    </ligand>
</feature>
<dbReference type="InterPro" id="IPR011335">
    <property type="entry name" value="Restrct_endonuc-II-like"/>
</dbReference>
<dbReference type="InterPro" id="IPR004612">
    <property type="entry name" value="Resolv_RecU"/>
</dbReference>
<sequence>MVNYPNMKKSGLADQTVDSLKQDTSRRGYSLENAINASNQYYLAHQIANIHKKPTPIQIVSVSYPKRSAARITEAYFKVPSTTDYNGIYKGKYIDFEAKECQKTSFPFSNIHPHQIAHLESILHHGGIAFVILAFTRLHEVYLIEAPFVIDQYKNGQRKSLTYTAVQQHGHLIPQGYMPELDYLKVVDQLYFKGESEW</sequence>
<dbReference type="EC" id="3.1.21.10" evidence="13"/>
<keyword evidence="4 13" id="KW-0479">Metal-binding</keyword>
<protein>
    <recommendedName>
        <fullName evidence="12 13">Holliday junction resolvase RecU</fullName>
        <ecNumber evidence="13">3.1.21.10</ecNumber>
    </recommendedName>
    <alternativeName>
        <fullName evidence="13">Recombination protein U homolog</fullName>
    </alternativeName>
</protein>
<dbReference type="GO" id="GO:0003676">
    <property type="term" value="F:nucleic acid binding"/>
    <property type="evidence" value="ECO:0007669"/>
    <property type="project" value="InterPro"/>
</dbReference>
<dbReference type="NCBIfam" id="NF002584">
    <property type="entry name" value="PRK02234.1-5"/>
    <property type="match status" value="1"/>
</dbReference>
<dbReference type="InterPro" id="IPR011856">
    <property type="entry name" value="tRNA_endonuc-like_dom_sf"/>
</dbReference>
<evidence type="ECO:0000256" key="9">
    <source>
        <dbReference type="ARBA" id="ARBA00023172"/>
    </source>
</evidence>
<evidence type="ECO:0000256" key="7">
    <source>
        <dbReference type="ARBA" id="ARBA00022801"/>
    </source>
</evidence>
<evidence type="ECO:0000256" key="4">
    <source>
        <dbReference type="ARBA" id="ARBA00022723"/>
    </source>
</evidence>
<feature type="binding site" evidence="13">
    <location>
        <position position="84"/>
    </location>
    <ligand>
        <name>Mg(2+)</name>
        <dbReference type="ChEBI" id="CHEBI:18420"/>
    </ligand>
</feature>
<keyword evidence="3 13" id="KW-0540">Nuclease</keyword>
<name>A0A9D1HMT4_9FIRM</name>
<dbReference type="GO" id="GO:0006310">
    <property type="term" value="P:DNA recombination"/>
    <property type="evidence" value="ECO:0007669"/>
    <property type="project" value="UniProtKB-UniRule"/>
</dbReference>
<evidence type="ECO:0000313" key="15">
    <source>
        <dbReference type="Proteomes" id="UP000824175"/>
    </source>
</evidence>
<evidence type="ECO:0000256" key="1">
    <source>
        <dbReference type="ARBA" id="ARBA00004496"/>
    </source>
</evidence>
<evidence type="ECO:0000256" key="3">
    <source>
        <dbReference type="ARBA" id="ARBA00022722"/>
    </source>
</evidence>
<dbReference type="SUPFAM" id="SSF52980">
    <property type="entry name" value="Restriction endonuclease-like"/>
    <property type="match status" value="1"/>
</dbReference>
<evidence type="ECO:0000256" key="10">
    <source>
        <dbReference type="ARBA" id="ARBA00023204"/>
    </source>
</evidence>
<gene>
    <name evidence="13 14" type="primary">recU</name>
    <name evidence="14" type="ORF">IAD15_04410</name>
</gene>
<organism evidence="14 15">
    <name type="scientific">Candidatus Fimiplasma intestinipullorum</name>
    <dbReference type="NCBI Taxonomy" id="2840825"/>
    <lineage>
        <taxon>Bacteria</taxon>
        <taxon>Bacillati</taxon>
        <taxon>Bacillota</taxon>
        <taxon>Clostridia</taxon>
        <taxon>Eubacteriales</taxon>
        <taxon>Candidatus Fimiplasma</taxon>
    </lineage>
</organism>
<dbReference type="EMBL" id="DVMJ01000036">
    <property type="protein sequence ID" value="HIU13293.1"/>
    <property type="molecule type" value="Genomic_DNA"/>
</dbReference>
<dbReference type="GO" id="GO:0008821">
    <property type="term" value="F:crossover junction DNA endonuclease activity"/>
    <property type="evidence" value="ECO:0007669"/>
    <property type="project" value="UniProtKB-EC"/>
</dbReference>
<reference evidence="14" key="2">
    <citation type="journal article" date="2021" name="PeerJ">
        <title>Extensive microbial diversity within the chicken gut microbiome revealed by metagenomics and culture.</title>
        <authorList>
            <person name="Gilroy R."/>
            <person name="Ravi A."/>
            <person name="Getino M."/>
            <person name="Pursley I."/>
            <person name="Horton D.L."/>
            <person name="Alikhan N.F."/>
            <person name="Baker D."/>
            <person name="Gharbi K."/>
            <person name="Hall N."/>
            <person name="Watson M."/>
            <person name="Adriaenssens E.M."/>
            <person name="Foster-Nyarko E."/>
            <person name="Jarju S."/>
            <person name="Secka A."/>
            <person name="Antonio M."/>
            <person name="Oren A."/>
            <person name="Chaudhuri R.R."/>
            <person name="La Ragione R."/>
            <person name="Hildebrand F."/>
            <person name="Pallen M.J."/>
        </authorList>
    </citation>
    <scope>NUCLEOTIDE SEQUENCE</scope>
    <source>
        <strain evidence="14">CHK195-11698</strain>
    </source>
</reference>
<evidence type="ECO:0000256" key="8">
    <source>
        <dbReference type="ARBA" id="ARBA00022842"/>
    </source>
</evidence>
<evidence type="ECO:0000256" key="11">
    <source>
        <dbReference type="ARBA" id="ARBA00023447"/>
    </source>
</evidence>
<dbReference type="Proteomes" id="UP000824175">
    <property type="component" value="Unassembled WGS sequence"/>
</dbReference>
<comment type="cofactor">
    <cofactor evidence="13">
        <name>Mg(2+)</name>
        <dbReference type="ChEBI" id="CHEBI:18420"/>
    </cofactor>
    <text evidence="13">Binds 1 Mg(2+) ion per subunit.</text>
</comment>
<dbReference type="Gene3D" id="3.40.1350.10">
    <property type="match status" value="1"/>
</dbReference>
<evidence type="ECO:0000256" key="2">
    <source>
        <dbReference type="ARBA" id="ARBA00022490"/>
    </source>
</evidence>
<evidence type="ECO:0000313" key="14">
    <source>
        <dbReference type="EMBL" id="HIU13293.1"/>
    </source>
</evidence>
<comment type="caution">
    <text evidence="14">The sequence shown here is derived from an EMBL/GenBank/DDBJ whole genome shotgun (WGS) entry which is preliminary data.</text>
</comment>
<keyword evidence="7 13" id="KW-0378">Hydrolase</keyword>
<comment type="function">
    <text evidence="13">Endonuclease that resolves Holliday junction intermediates in genetic recombination. Cleaves mobile four-strand junctions by introducing symmetrical nicks in paired strands. Promotes annealing of linear ssDNA with homologous dsDNA. Required for DNA repair, homologous recombination and chromosome segregation.</text>
</comment>
<dbReference type="GO" id="GO:0000287">
    <property type="term" value="F:magnesium ion binding"/>
    <property type="evidence" value="ECO:0007669"/>
    <property type="project" value="UniProtKB-UniRule"/>
</dbReference>
<dbReference type="AlphaFoldDB" id="A0A9D1HMT4"/>
<feature type="binding site" evidence="13">
    <location>
        <position position="82"/>
    </location>
    <ligand>
        <name>Mg(2+)</name>
        <dbReference type="ChEBI" id="CHEBI:18420"/>
    </ligand>
</feature>
<comment type="catalytic activity">
    <reaction evidence="13">
        <text>Endonucleolytic cleavage at a junction such as a reciprocal single-stranded crossover between two homologous DNA duplexes (Holliday junction).</text>
        <dbReference type="EC" id="3.1.21.10"/>
    </reaction>
</comment>
<dbReference type="HAMAP" id="MF_00130">
    <property type="entry name" value="RecU"/>
    <property type="match status" value="1"/>
</dbReference>
<evidence type="ECO:0000256" key="5">
    <source>
        <dbReference type="ARBA" id="ARBA00022759"/>
    </source>
</evidence>
<keyword evidence="8 13" id="KW-0460">Magnesium</keyword>
<comment type="subcellular location">
    <subcellularLocation>
        <location evidence="1 13">Cytoplasm</location>
    </subcellularLocation>
</comment>
<dbReference type="NCBIfam" id="TIGR00648">
    <property type="entry name" value="recU"/>
    <property type="match status" value="1"/>
</dbReference>
<keyword evidence="5 13" id="KW-0255">Endonuclease</keyword>
<dbReference type="Pfam" id="PF03838">
    <property type="entry name" value="RecU"/>
    <property type="match status" value="1"/>
</dbReference>
<proteinExistence type="inferred from homology"/>
<dbReference type="GO" id="GO:0006281">
    <property type="term" value="P:DNA repair"/>
    <property type="evidence" value="ECO:0007669"/>
    <property type="project" value="UniProtKB-UniRule"/>
</dbReference>
<evidence type="ECO:0000256" key="13">
    <source>
        <dbReference type="HAMAP-Rule" id="MF_00130"/>
    </source>
</evidence>
<keyword evidence="9 13" id="KW-0233">DNA recombination</keyword>
<dbReference type="CDD" id="cd22354">
    <property type="entry name" value="RecU-like"/>
    <property type="match status" value="1"/>
</dbReference>
<dbReference type="PIRSF" id="PIRSF037785">
    <property type="entry name" value="RecU"/>
    <property type="match status" value="1"/>
</dbReference>
<feature type="site" description="Transition state stabilizer" evidence="13">
    <location>
        <position position="99"/>
    </location>
</feature>
<dbReference type="GO" id="GO:0005737">
    <property type="term" value="C:cytoplasm"/>
    <property type="evidence" value="ECO:0007669"/>
    <property type="project" value="UniProtKB-SubCell"/>
</dbReference>
<evidence type="ECO:0000256" key="6">
    <source>
        <dbReference type="ARBA" id="ARBA00022763"/>
    </source>
</evidence>